<dbReference type="AlphaFoldDB" id="A0A0B3RYE1"/>
<reference evidence="8 9" key="1">
    <citation type="submission" date="2014-10" db="EMBL/GenBank/DDBJ databases">
        <title>Genome sequence of Ponticoccus sp. strain UMTAT08 isolated from clonal culture of toxic dinoflagellate Alexandrium tamiyavanichii.</title>
        <authorList>
            <person name="Gan H.Y."/>
            <person name="Muhd D.-D."/>
            <person name="Mohd Noor M.E."/>
            <person name="Yeong Y.S."/>
            <person name="Usup G."/>
        </authorList>
    </citation>
    <scope>NUCLEOTIDE SEQUENCE [LARGE SCALE GENOMIC DNA]</scope>
    <source>
        <strain evidence="8 9">UMTAT08</strain>
    </source>
</reference>
<organism evidence="8 9">
    <name type="scientific">Mameliella alba</name>
    <dbReference type="NCBI Taxonomy" id="561184"/>
    <lineage>
        <taxon>Bacteria</taxon>
        <taxon>Pseudomonadati</taxon>
        <taxon>Pseudomonadota</taxon>
        <taxon>Alphaproteobacteria</taxon>
        <taxon>Rhodobacterales</taxon>
        <taxon>Roseobacteraceae</taxon>
        <taxon>Mameliella</taxon>
    </lineage>
</organism>
<accession>A0A225QJN5</accession>
<comment type="function">
    <text evidence="6">Also exhibits azoreductase activity. Catalyzes the reductive cleavage of the azo bond in aromatic azo compounds to the corresponding amines.</text>
</comment>
<evidence type="ECO:0000256" key="3">
    <source>
        <dbReference type="ARBA" id="ARBA00023002"/>
    </source>
</evidence>
<evidence type="ECO:0000313" key="9">
    <source>
        <dbReference type="Proteomes" id="UP000030960"/>
    </source>
</evidence>
<dbReference type="Proteomes" id="UP000030960">
    <property type="component" value="Unassembled WGS sequence"/>
</dbReference>
<protein>
    <recommendedName>
        <fullName evidence="6">FMN dependent NADH:quinone oxidoreductase</fullName>
        <ecNumber evidence="6">1.6.5.-</ecNumber>
    </recommendedName>
    <alternativeName>
        <fullName evidence="6">Azo-dye reductase</fullName>
    </alternativeName>
    <alternativeName>
        <fullName evidence="6">FMN-dependent NADH-azo compound oxidoreductase</fullName>
    </alternativeName>
    <alternativeName>
        <fullName evidence="6">FMN-dependent NADH-azoreductase</fullName>
        <ecNumber evidence="6">1.7.1.17</ecNumber>
    </alternativeName>
</protein>
<dbReference type="EC" id="1.7.1.17" evidence="6"/>
<dbReference type="GO" id="GO:0010181">
    <property type="term" value="F:FMN binding"/>
    <property type="evidence" value="ECO:0007669"/>
    <property type="project" value="UniProtKB-UniRule"/>
</dbReference>
<feature type="domain" description="Flavodoxin-like fold" evidence="7">
    <location>
        <begin position="4"/>
        <end position="187"/>
    </location>
</feature>
<dbReference type="PATRIC" id="fig|1515334.3.peg.2156"/>
<keyword evidence="9" id="KW-1185">Reference proteome</keyword>
<comment type="caution">
    <text evidence="6">Lacks conserved residue(s) required for the propagation of feature annotation.</text>
</comment>
<feature type="binding site" evidence="6">
    <location>
        <begin position="17"/>
        <end position="19"/>
    </location>
    <ligand>
        <name>FMN</name>
        <dbReference type="ChEBI" id="CHEBI:58210"/>
    </ligand>
</feature>
<evidence type="ECO:0000256" key="4">
    <source>
        <dbReference type="ARBA" id="ARBA00023027"/>
    </source>
</evidence>
<comment type="subunit">
    <text evidence="6">Homodimer.</text>
</comment>
<dbReference type="RefSeq" id="WP_043140831.1">
    <property type="nucleotide sequence ID" value="NZ_AP022337.1"/>
</dbReference>
<dbReference type="OrthoDB" id="9787136at2"/>
<dbReference type="HAMAP" id="MF_01216">
    <property type="entry name" value="Azoreductase_type1"/>
    <property type="match status" value="1"/>
</dbReference>
<comment type="cofactor">
    <cofactor evidence="6">
        <name>FMN</name>
        <dbReference type="ChEBI" id="CHEBI:58210"/>
    </cofactor>
    <text evidence="6">Binds 1 FMN per subunit.</text>
</comment>
<comment type="caution">
    <text evidence="8">The sequence shown here is derived from an EMBL/GenBank/DDBJ whole genome shotgun (WGS) entry which is preliminary data.</text>
</comment>
<dbReference type="InterPro" id="IPR029039">
    <property type="entry name" value="Flavoprotein-like_sf"/>
</dbReference>
<proteinExistence type="inferred from homology"/>
<dbReference type="PANTHER" id="PTHR43741">
    <property type="entry name" value="FMN-DEPENDENT NADH-AZOREDUCTASE 1"/>
    <property type="match status" value="1"/>
</dbReference>
<dbReference type="PANTHER" id="PTHR43741:SF2">
    <property type="entry name" value="FMN-DEPENDENT NADH:QUINONE OXIDOREDUCTASE"/>
    <property type="match status" value="1"/>
</dbReference>
<dbReference type="EC" id="1.6.5.-" evidence="6"/>
<evidence type="ECO:0000256" key="5">
    <source>
        <dbReference type="ARBA" id="ARBA00048542"/>
    </source>
</evidence>
<comment type="function">
    <text evidence="6">Quinone reductase that provides resistance to thiol-specific stress caused by electrophilic quinones.</text>
</comment>
<evidence type="ECO:0000259" key="7">
    <source>
        <dbReference type="Pfam" id="PF02525"/>
    </source>
</evidence>
<evidence type="ECO:0000256" key="1">
    <source>
        <dbReference type="ARBA" id="ARBA00022630"/>
    </source>
</evidence>
<comment type="catalytic activity">
    <reaction evidence="5">
        <text>N,N-dimethyl-1,4-phenylenediamine + anthranilate + 2 NAD(+) = 2-(4-dimethylaminophenyl)diazenylbenzoate + 2 NADH + 2 H(+)</text>
        <dbReference type="Rhea" id="RHEA:55872"/>
        <dbReference type="ChEBI" id="CHEBI:15378"/>
        <dbReference type="ChEBI" id="CHEBI:15783"/>
        <dbReference type="ChEBI" id="CHEBI:16567"/>
        <dbReference type="ChEBI" id="CHEBI:57540"/>
        <dbReference type="ChEBI" id="CHEBI:57945"/>
        <dbReference type="ChEBI" id="CHEBI:71579"/>
        <dbReference type="EC" id="1.7.1.17"/>
    </reaction>
    <physiologicalReaction direction="right-to-left" evidence="5">
        <dbReference type="Rhea" id="RHEA:55874"/>
    </physiologicalReaction>
</comment>
<dbReference type="InterPro" id="IPR050104">
    <property type="entry name" value="FMN-dep_NADH:Q_OxRdtase_AzoR1"/>
</dbReference>
<dbReference type="GO" id="GO:0016655">
    <property type="term" value="F:oxidoreductase activity, acting on NAD(P)H, quinone or similar compound as acceptor"/>
    <property type="evidence" value="ECO:0007669"/>
    <property type="project" value="InterPro"/>
</dbReference>
<keyword evidence="3 6" id="KW-0560">Oxidoreductase</keyword>
<dbReference type="EMBL" id="JSUQ01000008">
    <property type="protein sequence ID" value="KHQ53112.1"/>
    <property type="molecule type" value="Genomic_DNA"/>
</dbReference>
<comment type="catalytic activity">
    <reaction evidence="6">
        <text>2 a quinone + NADH + H(+) = 2 a 1,4-benzosemiquinone + NAD(+)</text>
        <dbReference type="Rhea" id="RHEA:65952"/>
        <dbReference type="ChEBI" id="CHEBI:15378"/>
        <dbReference type="ChEBI" id="CHEBI:57540"/>
        <dbReference type="ChEBI" id="CHEBI:57945"/>
        <dbReference type="ChEBI" id="CHEBI:132124"/>
        <dbReference type="ChEBI" id="CHEBI:134225"/>
    </reaction>
</comment>
<dbReference type="GO" id="GO:0016652">
    <property type="term" value="F:oxidoreductase activity, acting on NAD(P)H as acceptor"/>
    <property type="evidence" value="ECO:0007669"/>
    <property type="project" value="UniProtKB-UniRule"/>
</dbReference>
<dbReference type="GO" id="GO:0009055">
    <property type="term" value="F:electron transfer activity"/>
    <property type="evidence" value="ECO:0007669"/>
    <property type="project" value="UniProtKB-UniRule"/>
</dbReference>
<evidence type="ECO:0000256" key="2">
    <source>
        <dbReference type="ARBA" id="ARBA00022643"/>
    </source>
</evidence>
<feature type="binding site" evidence="6">
    <location>
        <position position="11"/>
    </location>
    <ligand>
        <name>FMN</name>
        <dbReference type="ChEBI" id="CHEBI:58210"/>
    </ligand>
</feature>
<evidence type="ECO:0000313" key="8">
    <source>
        <dbReference type="EMBL" id="KHQ53112.1"/>
    </source>
</evidence>
<sequence>MTNTVLRIDASARGTDSVSRQLADEVVSRLNPATVVSRDLAETVPQIDTRWLEANGTPEAERTPDQRARLALSDALIEELRAADTLVIALPIYNFGVPSGFKAWFDQIARAGIAFRYTEEGPEGLMKGKRAIITVASGGTEVDGPIDFATPWLRHVLGFIGITDIQVVRSDRQMVDAEASKARAADDLAHLAA</sequence>
<name>A0A0B3RYE1_9RHOB</name>
<keyword evidence="2 6" id="KW-0288">FMN</keyword>
<accession>A0A0B3RYE1</accession>
<dbReference type="InterPro" id="IPR003680">
    <property type="entry name" value="Flavodoxin_fold"/>
</dbReference>
<dbReference type="InterPro" id="IPR023048">
    <property type="entry name" value="NADH:quinone_OxRdtase_FMN_depd"/>
</dbReference>
<evidence type="ECO:0000256" key="6">
    <source>
        <dbReference type="HAMAP-Rule" id="MF_01216"/>
    </source>
</evidence>
<dbReference type="SUPFAM" id="SSF52218">
    <property type="entry name" value="Flavoproteins"/>
    <property type="match status" value="1"/>
</dbReference>
<comment type="similarity">
    <text evidence="6">Belongs to the azoreductase type 1 family.</text>
</comment>
<keyword evidence="4 6" id="KW-0520">NAD</keyword>
<dbReference type="Pfam" id="PF02525">
    <property type="entry name" value="Flavodoxin_2"/>
    <property type="match status" value="1"/>
</dbReference>
<dbReference type="Gene3D" id="3.40.50.360">
    <property type="match status" value="1"/>
</dbReference>
<gene>
    <name evidence="6 8" type="primary">azoR</name>
    <name evidence="8" type="ORF">OA50_02138</name>
</gene>
<keyword evidence="1 6" id="KW-0285">Flavoprotein</keyword>
<dbReference type="STRING" id="561184.SAMN05216376_10678"/>